<evidence type="ECO:0000313" key="2">
    <source>
        <dbReference type="Proteomes" id="UP000694419"/>
    </source>
</evidence>
<reference evidence="1" key="2">
    <citation type="submission" date="2025-09" db="UniProtKB">
        <authorList>
            <consortium name="Ensembl"/>
        </authorList>
    </citation>
    <scope>IDENTIFICATION</scope>
</reference>
<organism evidence="1 2">
    <name type="scientific">Calidris pygmaea</name>
    <name type="common">Spoon-billed sandpiper</name>
    <dbReference type="NCBI Taxonomy" id="425635"/>
    <lineage>
        <taxon>Eukaryota</taxon>
        <taxon>Metazoa</taxon>
        <taxon>Chordata</taxon>
        <taxon>Craniata</taxon>
        <taxon>Vertebrata</taxon>
        <taxon>Euteleostomi</taxon>
        <taxon>Archelosauria</taxon>
        <taxon>Archosauria</taxon>
        <taxon>Dinosauria</taxon>
        <taxon>Saurischia</taxon>
        <taxon>Theropoda</taxon>
        <taxon>Coelurosauria</taxon>
        <taxon>Aves</taxon>
        <taxon>Neognathae</taxon>
        <taxon>Neoaves</taxon>
        <taxon>Charadriiformes</taxon>
        <taxon>Scolopacidae</taxon>
        <taxon>Calidris</taxon>
    </lineage>
</organism>
<proteinExistence type="predicted"/>
<name>A0A8C3K704_9CHAR</name>
<keyword evidence="2" id="KW-1185">Reference proteome</keyword>
<protein>
    <submittedName>
        <fullName evidence="1">Uncharacterized protein</fullName>
    </submittedName>
</protein>
<accession>A0A8C3K704</accession>
<dbReference type="AlphaFoldDB" id="A0A8C3K704"/>
<sequence length="119" mass="12884">GTEIYPSLISQHPTASRCIPQHPTASHSIPQHLTPSHCIPLHPTASHSIPQHPAEPPQLLSSLATRFGRFPWHIHASSKLFRGRPFGAAGEGSAPCPDLPEEFIYPRALKCGARGYNGV</sequence>
<dbReference type="Ensembl" id="ENSCPGT00000020191.1">
    <property type="protein sequence ID" value="ENSCPGP00000018460.1"/>
    <property type="gene ID" value="ENSCPGG00000012901.1"/>
</dbReference>
<evidence type="ECO:0000313" key="1">
    <source>
        <dbReference type="Ensembl" id="ENSCPGP00000018460.1"/>
    </source>
</evidence>
<reference evidence="1" key="1">
    <citation type="submission" date="2025-08" db="UniProtKB">
        <authorList>
            <consortium name="Ensembl"/>
        </authorList>
    </citation>
    <scope>IDENTIFICATION</scope>
</reference>
<dbReference type="Proteomes" id="UP000694419">
    <property type="component" value="Unplaced"/>
</dbReference>